<name>A0A229UGJ4_9BACL</name>
<dbReference type="GO" id="GO:0016747">
    <property type="term" value="F:acyltransferase activity, transferring groups other than amino-acyl groups"/>
    <property type="evidence" value="ECO:0007669"/>
    <property type="project" value="InterPro"/>
</dbReference>
<dbReference type="PANTHER" id="PTHR43617">
    <property type="entry name" value="L-AMINO ACID N-ACETYLTRANSFERASE"/>
    <property type="match status" value="1"/>
</dbReference>
<dbReference type="Gene3D" id="3.40.630.30">
    <property type="match status" value="1"/>
</dbReference>
<accession>A0A229UGJ4</accession>
<dbReference type="InterPro" id="IPR016181">
    <property type="entry name" value="Acyl_CoA_acyltransferase"/>
</dbReference>
<gene>
    <name evidence="2" type="ORF">CF651_30590</name>
</gene>
<proteinExistence type="predicted"/>
<feature type="domain" description="N-acetyltransferase" evidence="1">
    <location>
        <begin position="4"/>
        <end position="162"/>
    </location>
</feature>
<protein>
    <submittedName>
        <fullName evidence="2">Histone acetyltransferase</fullName>
    </submittedName>
</protein>
<evidence type="ECO:0000259" key="1">
    <source>
        <dbReference type="PROSITE" id="PS51186"/>
    </source>
</evidence>
<organism evidence="2 3">
    <name type="scientific">Paenibacillus rigui</name>
    <dbReference type="NCBI Taxonomy" id="554312"/>
    <lineage>
        <taxon>Bacteria</taxon>
        <taxon>Bacillati</taxon>
        <taxon>Bacillota</taxon>
        <taxon>Bacilli</taxon>
        <taxon>Bacillales</taxon>
        <taxon>Paenibacillaceae</taxon>
        <taxon>Paenibacillus</taxon>
    </lineage>
</organism>
<dbReference type="RefSeq" id="WP_094018658.1">
    <property type="nucleotide sequence ID" value="NZ_NMQW01000069.1"/>
</dbReference>
<dbReference type="AlphaFoldDB" id="A0A229UGJ4"/>
<dbReference type="PROSITE" id="PS51186">
    <property type="entry name" value="GNAT"/>
    <property type="match status" value="1"/>
</dbReference>
<dbReference type="InterPro" id="IPR050276">
    <property type="entry name" value="MshD_Acetyltransferase"/>
</dbReference>
<evidence type="ECO:0000313" key="3">
    <source>
        <dbReference type="Proteomes" id="UP000215509"/>
    </source>
</evidence>
<dbReference type="Proteomes" id="UP000215509">
    <property type="component" value="Unassembled WGS sequence"/>
</dbReference>
<dbReference type="SUPFAM" id="SSF55729">
    <property type="entry name" value="Acyl-CoA N-acyltransferases (Nat)"/>
    <property type="match status" value="1"/>
</dbReference>
<comment type="caution">
    <text evidence="2">The sequence shown here is derived from an EMBL/GenBank/DDBJ whole genome shotgun (WGS) entry which is preliminary data.</text>
</comment>
<reference evidence="2 3" key="1">
    <citation type="submission" date="2017-07" db="EMBL/GenBank/DDBJ databases">
        <title>Genome sequencing and assembly of Paenibacillus rigui.</title>
        <authorList>
            <person name="Mayilraj S."/>
        </authorList>
    </citation>
    <scope>NUCLEOTIDE SEQUENCE [LARGE SCALE GENOMIC DNA]</scope>
    <source>
        <strain evidence="2 3">JCM 16352</strain>
    </source>
</reference>
<evidence type="ECO:0000313" key="2">
    <source>
        <dbReference type="EMBL" id="OXM82517.1"/>
    </source>
</evidence>
<dbReference type="PANTHER" id="PTHR43617:SF34">
    <property type="entry name" value="PUTATIVE-RELATED"/>
    <property type="match status" value="1"/>
</dbReference>
<dbReference type="InterPro" id="IPR000182">
    <property type="entry name" value="GNAT_dom"/>
</dbReference>
<dbReference type="EMBL" id="NMQW01000069">
    <property type="protein sequence ID" value="OXM82517.1"/>
    <property type="molecule type" value="Genomic_DNA"/>
</dbReference>
<dbReference type="OrthoDB" id="9790865at2"/>
<dbReference type="Pfam" id="PF00583">
    <property type="entry name" value="Acetyltransf_1"/>
    <property type="match status" value="1"/>
</dbReference>
<keyword evidence="2" id="KW-0808">Transferase</keyword>
<sequence>MTTFTIRSITEQDISFLWDMLYESIYVSEGEEPASRDMINQPLISKYVEGWGRNGDIGYIAVNDLGQSIGSITIRYFNKDNKGYGYVNDETPELGMAIRSEYRGKGIGTELLKTLLEQAKLKGINTISLSVDPNNSAMKLYKRFGFKQVGMEGTSITMIVNL</sequence>
<dbReference type="CDD" id="cd04301">
    <property type="entry name" value="NAT_SF"/>
    <property type="match status" value="1"/>
</dbReference>
<keyword evidence="3" id="KW-1185">Reference proteome</keyword>